<proteinExistence type="predicted"/>
<keyword evidence="2" id="KW-0812">Transmembrane</keyword>
<dbReference type="PATRIC" id="fig|84022.5.peg.3762"/>
<accession>A0A0D8IB88</accession>
<dbReference type="AlphaFoldDB" id="A0A0D8IB88"/>
<sequence length="371" mass="41664">MSFHILKYSFKSLVKDKMSLFWMLCFPLILATFFNLAFSNLMSSEGFEKVKIIITTDHIIPEGLEDAMKESNLFDISYTTETEAKELLSDREITGYIKNTDELELVIFGSGLNQSIAKIFLDNYLQVSTTIYNIIDGNPQLIQMGFLENLSFNDGFTEEIPASSSMNMIVVYYFALLAMTCLFSAVTGCYAISLVQANQSTLAARINVAPTHKLKAFLSMISASMCFQFMSAIIAITYITQVLKVDFGDRILHIGVLCLVGCFTGTMFGALFGLLVKLKSEVKDMLVSNIIMIMCFLSGMMVLQMKYIVQEKAPIIAYINPANLITDGLYALYYYDTFDRYFLNLTLLGGLGLVFCTITILVLRRQKYASI</sequence>
<dbReference type="GO" id="GO:0140359">
    <property type="term" value="F:ABC-type transporter activity"/>
    <property type="evidence" value="ECO:0007669"/>
    <property type="project" value="InterPro"/>
</dbReference>
<dbReference type="KEGG" id="cace:CACET_c30990"/>
<dbReference type="InterPro" id="IPR013525">
    <property type="entry name" value="ABC2_TM"/>
</dbReference>
<keyword evidence="4" id="KW-0472">Membrane</keyword>
<dbReference type="PANTHER" id="PTHR43027:SF1">
    <property type="entry name" value="DOXORUBICIN RESISTANCE ABC TRANSPORTER PERMEASE PROTEIN DRRC-RELATED"/>
    <property type="match status" value="1"/>
</dbReference>
<dbReference type="OrthoDB" id="9771731at2"/>
<keyword evidence="6" id="KW-1185">Reference proteome</keyword>
<evidence type="ECO:0000313" key="6">
    <source>
        <dbReference type="Proteomes" id="UP000035704"/>
    </source>
</evidence>
<evidence type="ECO:0000256" key="4">
    <source>
        <dbReference type="ARBA" id="ARBA00023136"/>
    </source>
</evidence>
<comment type="subcellular location">
    <subcellularLocation>
        <location evidence="1">Membrane</location>
        <topology evidence="1">Multi-pass membrane protein</topology>
    </subcellularLocation>
</comment>
<keyword evidence="3" id="KW-1133">Transmembrane helix</keyword>
<name>A0A0D8IB88_9CLOT</name>
<evidence type="ECO:0000256" key="2">
    <source>
        <dbReference type="ARBA" id="ARBA00022692"/>
    </source>
</evidence>
<dbReference type="PANTHER" id="PTHR43027">
    <property type="entry name" value="DOXORUBICIN RESISTANCE ABC TRANSPORTER PERMEASE PROTEIN DRRC-RELATED"/>
    <property type="match status" value="1"/>
</dbReference>
<organism evidence="5 6">
    <name type="scientific">Clostridium aceticum</name>
    <dbReference type="NCBI Taxonomy" id="84022"/>
    <lineage>
        <taxon>Bacteria</taxon>
        <taxon>Bacillati</taxon>
        <taxon>Bacillota</taxon>
        <taxon>Clostridia</taxon>
        <taxon>Eubacteriales</taxon>
        <taxon>Clostridiaceae</taxon>
        <taxon>Clostridium</taxon>
    </lineage>
</organism>
<evidence type="ECO:0000256" key="3">
    <source>
        <dbReference type="ARBA" id="ARBA00022989"/>
    </source>
</evidence>
<dbReference type="Pfam" id="PF12698">
    <property type="entry name" value="ABC2_membrane_3"/>
    <property type="match status" value="1"/>
</dbReference>
<dbReference type="RefSeq" id="WP_044824434.1">
    <property type="nucleotide sequence ID" value="NZ_CP009687.1"/>
</dbReference>
<dbReference type="STRING" id="84022.CACET_c30990"/>
<evidence type="ECO:0000313" key="5">
    <source>
        <dbReference type="EMBL" id="AKL96543.1"/>
    </source>
</evidence>
<dbReference type="GO" id="GO:0016020">
    <property type="term" value="C:membrane"/>
    <property type="evidence" value="ECO:0007669"/>
    <property type="project" value="UniProtKB-SubCell"/>
</dbReference>
<dbReference type="EMBL" id="CP009687">
    <property type="protein sequence ID" value="AKL96543.1"/>
    <property type="molecule type" value="Genomic_DNA"/>
</dbReference>
<dbReference type="InterPro" id="IPR052902">
    <property type="entry name" value="ABC-2_transporter"/>
</dbReference>
<gene>
    <name evidence="5" type="ORF">CACET_c30990</name>
</gene>
<dbReference type="Proteomes" id="UP000035704">
    <property type="component" value="Chromosome"/>
</dbReference>
<reference evidence="5 6" key="1">
    <citation type="submission" date="2014-10" db="EMBL/GenBank/DDBJ databases">
        <title>Genome sequence of Clostridium aceticum DSM 1496.</title>
        <authorList>
            <person name="Poehlein A."/>
            <person name="Schiel-Bengelsdorf B."/>
            <person name="Gottschalk G."/>
            <person name="Duerre P."/>
            <person name="Daniel R."/>
        </authorList>
    </citation>
    <scope>NUCLEOTIDE SEQUENCE [LARGE SCALE GENOMIC DNA]</scope>
    <source>
        <strain evidence="5 6">DSM 1496</strain>
    </source>
</reference>
<evidence type="ECO:0000256" key="1">
    <source>
        <dbReference type="ARBA" id="ARBA00004141"/>
    </source>
</evidence>
<protein>
    <submittedName>
        <fullName evidence="5">ABC-type multidrug transport system, permease component</fullName>
    </submittedName>
</protein>